<dbReference type="GO" id="GO:0005737">
    <property type="term" value="C:cytoplasm"/>
    <property type="evidence" value="ECO:0007669"/>
    <property type="project" value="GOC"/>
</dbReference>
<sequence length="696" mass="78147">MEVLEEQRCEWVSRLDEDVKVARVGLASWEEQWRSAVERLHQRHAAAEEARKRVRDAQRKVHESIERTQRLVALQVHLEQYANIAKLAVLDVSAVSHAELPQIIAELQLVMEQNPAGVAQPVLDDLREKQAVLVAERDGALLRKLRVDEASNSIVMDSVSEIKLHDERQIVQLVERLRSKSIVTRAIKYANWMSSDLDSDQGTCAVMWSFEDEEWEQMDQETKVTLRMGIIFDLLAKSLCGLSDRVNDILALSFQQWLVDDVFETRFFFRGEQNEEFDGDFVGHLNAVPWRLTRQRLEAAQNACINFEQEINSRTLEHPISLAVMKDPEVLEKKIGLDIRAQVLLRARHAISNFVNKNEEHVLVAPTASAFRPKSDRGPLWFPSCLVTASACDIMNTAKDLLPAAVEVLKGGSTTLANAMVSAAKESLDAFRNDIPLEHADDFGPSIRLRVLFHNDCMMLGFMASNIGATIRGAPPSLVKAYSGVAIKLRSSAAETISEIINETRLKMEGFLRIATENQALGETGTVIGRRRTQSAISKAFNSLRETVVVFAGFLPAEEGQSYSLSLLGGFLDHISFAIMNLLDISTGASECLIALIGDTLNNCTSLQELILSMGHEGASEPIASYKVAEKRARALQSILDLRMEDIVTRYKEGEFDGMFTRQNIEVLILAIFEDTDLRKQFIEELDIKEEEGWNW</sequence>
<dbReference type="InterPro" id="IPR048343">
    <property type="entry name" value="ZW10_C"/>
</dbReference>
<dbReference type="Gene3D" id="1.10.357.150">
    <property type="match status" value="1"/>
</dbReference>
<gene>
    <name evidence="4" type="ORF">CCAE0312_LOCUS8883</name>
</gene>
<evidence type="ECO:0000259" key="2">
    <source>
        <dbReference type="Pfam" id="PF20666"/>
    </source>
</evidence>
<proteinExistence type="predicted"/>
<evidence type="ECO:0000313" key="4">
    <source>
        <dbReference type="EMBL" id="CAD9236786.1"/>
    </source>
</evidence>
<dbReference type="InterPro" id="IPR046362">
    <property type="entry name" value="Zw10/DSL1_C_sf"/>
</dbReference>
<dbReference type="GO" id="GO:0006888">
    <property type="term" value="P:endoplasmic reticulum to Golgi vesicle-mediated transport"/>
    <property type="evidence" value="ECO:0007669"/>
    <property type="project" value="TreeGrafter"/>
</dbReference>
<name>A0A7S1XH19_9RHOD</name>
<reference evidence="4" key="1">
    <citation type="submission" date="2021-01" db="EMBL/GenBank/DDBJ databases">
        <authorList>
            <person name="Corre E."/>
            <person name="Pelletier E."/>
            <person name="Niang G."/>
            <person name="Scheremetjew M."/>
            <person name="Finn R."/>
            <person name="Kale V."/>
            <person name="Holt S."/>
            <person name="Cochrane G."/>
            <person name="Meng A."/>
            <person name="Brown T."/>
            <person name="Cohen L."/>
        </authorList>
    </citation>
    <scope>NUCLEOTIDE SEQUENCE</scope>
    <source>
        <strain evidence="4">SAG 36.94</strain>
    </source>
</reference>
<evidence type="ECO:0000259" key="3">
    <source>
        <dbReference type="Pfam" id="PF22766"/>
    </source>
</evidence>
<dbReference type="Pfam" id="PF20666">
    <property type="entry name" value="ZW10_C"/>
    <property type="match status" value="1"/>
</dbReference>
<dbReference type="InterPro" id="IPR055148">
    <property type="entry name" value="ZW10_C_2"/>
</dbReference>
<keyword evidence="1" id="KW-0175">Coiled coil</keyword>
<dbReference type="Pfam" id="PF22766">
    <property type="entry name" value="ZW10_C2"/>
    <property type="match status" value="1"/>
</dbReference>
<dbReference type="PANTHER" id="PTHR12205">
    <property type="entry name" value="CENTROMERE/KINETOCHORE PROTEIN ZW10"/>
    <property type="match status" value="1"/>
</dbReference>
<dbReference type="GO" id="GO:0007094">
    <property type="term" value="P:mitotic spindle assembly checkpoint signaling"/>
    <property type="evidence" value="ECO:0007669"/>
    <property type="project" value="TreeGrafter"/>
</dbReference>
<dbReference type="AlphaFoldDB" id="A0A7S1XH19"/>
<dbReference type="PANTHER" id="PTHR12205:SF0">
    <property type="entry name" value="CENTROMERE_KINETOCHORE PROTEIN ZW10 HOMOLOG"/>
    <property type="match status" value="1"/>
</dbReference>
<feature type="domain" description="ZW10 C-terminal helical" evidence="3">
    <location>
        <begin position="537"/>
        <end position="684"/>
    </location>
</feature>
<feature type="coiled-coil region" evidence="1">
    <location>
        <begin position="37"/>
        <end position="67"/>
    </location>
</feature>
<feature type="domain" description="Centromere/kinetochore protein zw10 C-terminal" evidence="2">
    <location>
        <begin position="381"/>
        <end position="505"/>
    </location>
</feature>
<dbReference type="GO" id="GO:1990423">
    <property type="term" value="C:RZZ complex"/>
    <property type="evidence" value="ECO:0007669"/>
    <property type="project" value="TreeGrafter"/>
</dbReference>
<organism evidence="4">
    <name type="scientific">Compsopogon caeruleus</name>
    <dbReference type="NCBI Taxonomy" id="31354"/>
    <lineage>
        <taxon>Eukaryota</taxon>
        <taxon>Rhodophyta</taxon>
        <taxon>Compsopogonophyceae</taxon>
        <taxon>Compsopogonales</taxon>
        <taxon>Compsopogonaceae</taxon>
        <taxon>Compsopogon</taxon>
    </lineage>
</organism>
<protein>
    <submittedName>
        <fullName evidence="4">Uncharacterized protein</fullName>
    </submittedName>
</protein>
<accession>A0A7S1XH19</accession>
<evidence type="ECO:0000256" key="1">
    <source>
        <dbReference type="SAM" id="Coils"/>
    </source>
</evidence>
<dbReference type="EMBL" id="HBGH01016023">
    <property type="protein sequence ID" value="CAD9236786.1"/>
    <property type="molecule type" value="Transcribed_RNA"/>
</dbReference>